<dbReference type="AlphaFoldDB" id="A0A2A9PJ71"/>
<comment type="caution">
    <text evidence="2">The sequence shown here is derived from an EMBL/GenBank/DDBJ whole genome shotgun (WGS) entry which is preliminary data.</text>
</comment>
<keyword evidence="3" id="KW-1185">Reference proteome</keyword>
<proteinExistence type="predicted"/>
<reference evidence="2 3" key="2">
    <citation type="journal article" date="2017" name="Sci. Rep.">
        <title>Ant-infecting Ophiocordyceps genomes reveal a high diversity of potential behavioral manipulation genes and a possible major role for enterotoxins.</title>
        <authorList>
            <person name="de Bekker C."/>
            <person name="Ohm R.A."/>
            <person name="Evans H.C."/>
            <person name="Brachmann A."/>
            <person name="Hughes D.P."/>
        </authorList>
    </citation>
    <scope>NUCLEOTIDE SEQUENCE [LARGE SCALE GENOMIC DNA]</scope>
    <source>
        <strain evidence="2 3">SC16a</strain>
    </source>
</reference>
<dbReference type="EMBL" id="LAZP02000099">
    <property type="protein sequence ID" value="PFH60937.1"/>
    <property type="molecule type" value="Genomic_DNA"/>
</dbReference>
<sequence>MVMLDRRVEGLSTRRVLSKQLTIWVKPRGYFDETGWAENGRGSEDGTDSVENTWLSPLAVLPRNPDQPTPGVKKKGVFKPQQLKLKLNQAADHREKKGVGGRGETTKRCTSRHRERDPVPAQVTGNDGSTRPIASAVQIRRRSAPVIKRPALMTDSGGDDNGAGRRGQRLGRGRMRRRRRGGGRVGRRAQATRRRNDDAGRRVARAYGAVVCRYPVDDAGGKEDWARSETWCRVR</sequence>
<feature type="compositionally biased region" description="Basic residues" evidence="1">
    <location>
        <begin position="166"/>
        <end position="193"/>
    </location>
</feature>
<gene>
    <name evidence="2" type="ORF">XA68_18557</name>
</gene>
<evidence type="ECO:0000313" key="2">
    <source>
        <dbReference type="EMBL" id="PFH60937.1"/>
    </source>
</evidence>
<feature type="compositionally biased region" description="Basic and acidic residues" evidence="1">
    <location>
        <begin position="91"/>
        <end position="118"/>
    </location>
</feature>
<accession>A0A2A9PJ71</accession>
<protein>
    <submittedName>
        <fullName evidence="2">Uncharacterized protein</fullName>
    </submittedName>
</protein>
<name>A0A2A9PJ71_OPHUN</name>
<feature type="region of interest" description="Disordered" evidence="1">
    <location>
        <begin position="59"/>
        <end position="201"/>
    </location>
</feature>
<reference evidence="2 3" key="1">
    <citation type="journal article" date="2015" name="BMC Genomics">
        <title>Gene expression during zombie ant biting behavior reflects the complexity underlying fungal parasitic behavioral manipulation.</title>
        <authorList>
            <person name="de Bekker C."/>
            <person name="Ohm R.A."/>
            <person name="Loreto R.G."/>
            <person name="Sebastian A."/>
            <person name="Albert I."/>
            <person name="Merrow M."/>
            <person name="Brachmann A."/>
            <person name="Hughes D.P."/>
        </authorList>
    </citation>
    <scope>NUCLEOTIDE SEQUENCE [LARGE SCALE GENOMIC DNA]</scope>
    <source>
        <strain evidence="2 3">SC16a</strain>
    </source>
</reference>
<evidence type="ECO:0000256" key="1">
    <source>
        <dbReference type="SAM" id="MobiDB-lite"/>
    </source>
</evidence>
<dbReference type="Proteomes" id="UP000037136">
    <property type="component" value="Unassembled WGS sequence"/>
</dbReference>
<organism evidence="2 3">
    <name type="scientific">Ophiocordyceps unilateralis</name>
    <name type="common">Zombie-ant fungus</name>
    <name type="synonym">Torrubia unilateralis</name>
    <dbReference type="NCBI Taxonomy" id="268505"/>
    <lineage>
        <taxon>Eukaryota</taxon>
        <taxon>Fungi</taxon>
        <taxon>Dikarya</taxon>
        <taxon>Ascomycota</taxon>
        <taxon>Pezizomycotina</taxon>
        <taxon>Sordariomycetes</taxon>
        <taxon>Hypocreomycetidae</taxon>
        <taxon>Hypocreales</taxon>
        <taxon>Ophiocordycipitaceae</taxon>
        <taxon>Ophiocordyceps</taxon>
    </lineage>
</organism>
<evidence type="ECO:0000313" key="3">
    <source>
        <dbReference type="Proteomes" id="UP000037136"/>
    </source>
</evidence>